<protein>
    <submittedName>
        <fullName evidence="1">Uncharacterized protein</fullName>
    </submittedName>
</protein>
<proteinExistence type="predicted"/>
<feature type="non-terminal residue" evidence="1">
    <location>
        <position position="22"/>
    </location>
</feature>
<gene>
    <name evidence="1" type="ORF">AVDCRST_MAG67-2938</name>
</gene>
<accession>A0A6J4T650</accession>
<organism evidence="1">
    <name type="scientific">uncultured Solirubrobacteraceae bacterium</name>
    <dbReference type="NCBI Taxonomy" id="1162706"/>
    <lineage>
        <taxon>Bacteria</taxon>
        <taxon>Bacillati</taxon>
        <taxon>Actinomycetota</taxon>
        <taxon>Thermoleophilia</taxon>
        <taxon>Solirubrobacterales</taxon>
        <taxon>Solirubrobacteraceae</taxon>
        <taxon>environmental samples</taxon>
    </lineage>
</organism>
<dbReference type="AlphaFoldDB" id="A0A6J4T650"/>
<evidence type="ECO:0000313" key="1">
    <source>
        <dbReference type="EMBL" id="CAA9514373.1"/>
    </source>
</evidence>
<name>A0A6J4T650_9ACTN</name>
<dbReference type="EMBL" id="CADCVQ010000123">
    <property type="protein sequence ID" value="CAA9514373.1"/>
    <property type="molecule type" value="Genomic_DNA"/>
</dbReference>
<sequence>MDGALRRDLQDAGVEVLVRPLA</sequence>
<reference evidence="1" key="1">
    <citation type="submission" date="2020-02" db="EMBL/GenBank/DDBJ databases">
        <authorList>
            <person name="Meier V. D."/>
        </authorList>
    </citation>
    <scope>NUCLEOTIDE SEQUENCE</scope>
    <source>
        <strain evidence="1">AVDCRST_MAG67</strain>
    </source>
</reference>